<evidence type="ECO:0000256" key="1">
    <source>
        <dbReference type="RuleBase" id="RU366025"/>
    </source>
</evidence>
<dbReference type="Gene3D" id="3.90.70.10">
    <property type="entry name" value="Cysteine proteinases"/>
    <property type="match status" value="2"/>
</dbReference>
<dbReference type="PANTHER" id="PTHR24006:SF905">
    <property type="entry name" value="UBIQUITIN CARBOXYL-TERMINAL HYDROLASE 1"/>
    <property type="match status" value="1"/>
</dbReference>
<evidence type="ECO:0000313" key="4">
    <source>
        <dbReference type="EMBL" id="PIK46088.1"/>
    </source>
</evidence>
<comment type="caution">
    <text evidence="4">The sequence shown here is derived from an EMBL/GenBank/DDBJ whole genome shotgun (WGS) entry which is preliminary data.</text>
</comment>
<dbReference type="PANTHER" id="PTHR24006">
    <property type="entry name" value="UBIQUITIN CARBOXYL-TERMINAL HYDROLASE"/>
    <property type="match status" value="1"/>
</dbReference>
<organism evidence="4 5">
    <name type="scientific">Stichopus japonicus</name>
    <name type="common">Sea cucumber</name>
    <dbReference type="NCBI Taxonomy" id="307972"/>
    <lineage>
        <taxon>Eukaryota</taxon>
        <taxon>Metazoa</taxon>
        <taxon>Echinodermata</taxon>
        <taxon>Eleutherozoa</taxon>
        <taxon>Echinozoa</taxon>
        <taxon>Holothuroidea</taxon>
        <taxon>Aspidochirotacea</taxon>
        <taxon>Aspidochirotida</taxon>
        <taxon>Stichopodidae</taxon>
        <taxon>Apostichopus</taxon>
    </lineage>
</organism>
<dbReference type="EMBL" id="MRZV01000667">
    <property type="protein sequence ID" value="PIK46088.1"/>
    <property type="molecule type" value="Genomic_DNA"/>
</dbReference>
<dbReference type="InterPro" id="IPR050164">
    <property type="entry name" value="Peptidase_C19"/>
</dbReference>
<dbReference type="SUPFAM" id="SSF54001">
    <property type="entry name" value="Cysteine proteinases"/>
    <property type="match status" value="1"/>
</dbReference>
<dbReference type="GO" id="GO:0006508">
    <property type="term" value="P:proteolysis"/>
    <property type="evidence" value="ECO:0007669"/>
    <property type="project" value="UniProtKB-KW"/>
</dbReference>
<dbReference type="GO" id="GO:0004843">
    <property type="term" value="F:cysteine-type deubiquitinase activity"/>
    <property type="evidence" value="ECO:0007669"/>
    <property type="project" value="UniProtKB-UniRule"/>
</dbReference>
<feature type="domain" description="USP" evidence="3">
    <location>
        <begin position="36"/>
        <end position="637"/>
    </location>
</feature>
<keyword evidence="1" id="KW-0833">Ubl conjugation pathway</keyword>
<dbReference type="Pfam" id="PF00443">
    <property type="entry name" value="UCH"/>
    <property type="match status" value="2"/>
</dbReference>
<keyword evidence="1" id="KW-0645">Protease</keyword>
<comment type="catalytic activity">
    <reaction evidence="1">
        <text>Thiol-dependent hydrolysis of ester, thioester, amide, peptide and isopeptide bonds formed by the C-terminal Gly of ubiquitin (a 76-residue protein attached to proteins as an intracellular targeting signal).</text>
        <dbReference type="EC" id="3.4.19.12"/>
    </reaction>
</comment>
<keyword evidence="1" id="KW-0788">Thiol protease</keyword>
<dbReference type="EC" id="3.4.19.12" evidence="1"/>
<comment type="similarity">
    <text evidence="1">Belongs to the peptidase C19 family.</text>
</comment>
<accession>A0A2G8KDK0</accession>
<name>A0A2G8KDK0_STIJA</name>
<dbReference type="GO" id="GO:0005634">
    <property type="term" value="C:nucleus"/>
    <property type="evidence" value="ECO:0007669"/>
    <property type="project" value="TreeGrafter"/>
</dbReference>
<dbReference type="InterPro" id="IPR001394">
    <property type="entry name" value="Peptidase_C19_UCH"/>
</dbReference>
<dbReference type="STRING" id="307972.A0A2G8KDK0"/>
<evidence type="ECO:0000259" key="3">
    <source>
        <dbReference type="PROSITE" id="PS50235"/>
    </source>
</evidence>
<evidence type="ECO:0000313" key="5">
    <source>
        <dbReference type="Proteomes" id="UP000230750"/>
    </source>
</evidence>
<dbReference type="InterPro" id="IPR028889">
    <property type="entry name" value="USP"/>
</dbReference>
<dbReference type="GO" id="GO:0005829">
    <property type="term" value="C:cytosol"/>
    <property type="evidence" value="ECO:0007669"/>
    <property type="project" value="TreeGrafter"/>
</dbReference>
<protein>
    <recommendedName>
        <fullName evidence="1">Ubiquitin carboxyl-terminal hydrolase</fullName>
        <ecNumber evidence="1">3.4.19.12</ecNumber>
    </recommendedName>
</protein>
<dbReference type="Proteomes" id="UP000230750">
    <property type="component" value="Unassembled WGS sequence"/>
</dbReference>
<dbReference type="OrthoDB" id="10062454at2759"/>
<sequence length="643" mass="72592">MKSDVCHTTTTEDGKQRSKTGLTQDGEPKLPLQPYVGFYNIGNTCYLNSVLQALRYCPDFVTVLANVLEVGEKWLNEKSREVVQIDGKDPANGNQEADKEEIDNISRILQLLKEMHKVFEFMRDKEDNFIQMPSPDTDMAVNPELVLEALRTVNPMFEGYLQHDAQELLCSLLSSLEEVRERISKDMSCGKKDAMNNNICEVVCRTPTTSKTEGSLKGGCSPSMNKSQKRGVESPSAARKHLSYGPPSGDLTVRNSTVAGVSNEKGDGQRSKEFRRKSMRNKQLECEHPKRGENTHDMKLEKKKSLGIKRLYKLTNQPTIFSKLNILKKKKQHIPPSSPLGDINKEGDCIGDVKSSDEMEPGLQSPSRDTTMSGAPVVILQHQGISQSLFQGSLVLRTKCMECENYTERCEEFQDISVPVHRLKKEEEDLELNQIEPPTESNDSCDVTLSQGSLDWALSEFTLGERLTDTNKYFCDSCLHLTEAERFLLFDDLPDVMVVHLKRFSALSHTFSPGGSIPKLNDVMVTPLSIRMERWCTKACQQRMDTYQLMSVVSHTGSSSSSGHYLSYVRVPKLKAVCTQDSKSRESPQPVDQYEWVLFDDDQVSALSEQEFESCINQLSESQELFDTPYLLFYSRVTTEKND</sequence>
<proteinExistence type="inferred from homology"/>
<feature type="compositionally biased region" description="Basic and acidic residues" evidence="2">
    <location>
        <begin position="1"/>
        <end position="16"/>
    </location>
</feature>
<dbReference type="PROSITE" id="PS00972">
    <property type="entry name" value="USP_1"/>
    <property type="match status" value="1"/>
</dbReference>
<dbReference type="InterPro" id="IPR018200">
    <property type="entry name" value="USP_CS"/>
</dbReference>
<dbReference type="GO" id="GO:0016579">
    <property type="term" value="P:protein deubiquitination"/>
    <property type="evidence" value="ECO:0007669"/>
    <property type="project" value="InterPro"/>
</dbReference>
<evidence type="ECO:0000256" key="2">
    <source>
        <dbReference type="SAM" id="MobiDB-lite"/>
    </source>
</evidence>
<feature type="compositionally biased region" description="Basic and acidic residues" evidence="2">
    <location>
        <begin position="282"/>
        <end position="297"/>
    </location>
</feature>
<feature type="region of interest" description="Disordered" evidence="2">
    <location>
        <begin position="1"/>
        <end position="26"/>
    </location>
</feature>
<dbReference type="InterPro" id="IPR038765">
    <property type="entry name" value="Papain-like_cys_pep_sf"/>
</dbReference>
<keyword evidence="1" id="KW-0378">Hydrolase</keyword>
<feature type="region of interest" description="Disordered" evidence="2">
    <location>
        <begin position="209"/>
        <end position="297"/>
    </location>
</feature>
<dbReference type="PROSITE" id="PS00973">
    <property type="entry name" value="USP_2"/>
    <property type="match status" value="1"/>
</dbReference>
<gene>
    <name evidence="4" type="ORF">BSL78_17049</name>
</gene>
<reference evidence="4 5" key="1">
    <citation type="journal article" date="2017" name="PLoS Biol.">
        <title>The sea cucumber genome provides insights into morphological evolution and visceral regeneration.</title>
        <authorList>
            <person name="Zhang X."/>
            <person name="Sun L."/>
            <person name="Yuan J."/>
            <person name="Sun Y."/>
            <person name="Gao Y."/>
            <person name="Zhang L."/>
            <person name="Li S."/>
            <person name="Dai H."/>
            <person name="Hamel J.F."/>
            <person name="Liu C."/>
            <person name="Yu Y."/>
            <person name="Liu S."/>
            <person name="Lin W."/>
            <person name="Guo K."/>
            <person name="Jin S."/>
            <person name="Xu P."/>
            <person name="Storey K.B."/>
            <person name="Huan P."/>
            <person name="Zhang T."/>
            <person name="Zhou Y."/>
            <person name="Zhang J."/>
            <person name="Lin C."/>
            <person name="Li X."/>
            <person name="Xing L."/>
            <person name="Huo D."/>
            <person name="Sun M."/>
            <person name="Wang L."/>
            <person name="Mercier A."/>
            <person name="Li F."/>
            <person name="Yang H."/>
            <person name="Xiang J."/>
        </authorList>
    </citation>
    <scope>NUCLEOTIDE SEQUENCE [LARGE SCALE GENOMIC DNA]</scope>
    <source>
        <strain evidence="4">Shaxun</strain>
        <tissue evidence="4">Muscle</tissue>
    </source>
</reference>
<keyword evidence="5" id="KW-1185">Reference proteome</keyword>
<dbReference type="AlphaFoldDB" id="A0A2G8KDK0"/>
<dbReference type="PROSITE" id="PS50235">
    <property type="entry name" value="USP_3"/>
    <property type="match status" value="1"/>
</dbReference>